<dbReference type="InterPro" id="IPR015946">
    <property type="entry name" value="KH_dom-like_a/b"/>
</dbReference>
<name>A0A557SNY2_9RHOO</name>
<comment type="caution">
    <text evidence="1">The sequence shown here is derived from an EMBL/GenBank/DDBJ whole genome shotgun (WGS) entry which is preliminary data.</text>
</comment>
<dbReference type="AlphaFoldDB" id="A0A557SNY2"/>
<evidence type="ECO:0000313" key="2">
    <source>
        <dbReference type="Proteomes" id="UP000318349"/>
    </source>
</evidence>
<accession>A0A557SNY2</accession>
<reference evidence="1 2" key="1">
    <citation type="submission" date="2019-07" db="EMBL/GenBank/DDBJ databases">
        <title>The pathways for chlorine oxyanion respiration interact through the shared metabolite chlorate.</title>
        <authorList>
            <person name="Barnum T.P."/>
            <person name="Cheng Y."/>
            <person name="Hill K.A."/>
            <person name="Lucas L.N."/>
            <person name="Carlson H.K."/>
            <person name="Coates J.D."/>
        </authorList>
    </citation>
    <scope>NUCLEOTIDE SEQUENCE [LARGE SCALE GENOMIC DNA]</scope>
    <source>
        <strain evidence="1 2">SFB-1</strain>
    </source>
</reference>
<dbReference type="Pfam" id="PF02566">
    <property type="entry name" value="OsmC"/>
    <property type="match status" value="1"/>
</dbReference>
<dbReference type="PANTHER" id="PTHR35368:SF1">
    <property type="entry name" value="HYDROPEROXIDE REDUCTASE"/>
    <property type="match status" value="1"/>
</dbReference>
<organism evidence="1 2">
    <name type="scientific">Denitromonas halophila</name>
    <dbReference type="NCBI Taxonomy" id="1629404"/>
    <lineage>
        <taxon>Bacteria</taxon>
        <taxon>Pseudomonadati</taxon>
        <taxon>Pseudomonadota</taxon>
        <taxon>Betaproteobacteria</taxon>
        <taxon>Rhodocyclales</taxon>
        <taxon>Zoogloeaceae</taxon>
        <taxon>Denitromonas</taxon>
    </lineage>
</organism>
<evidence type="ECO:0000313" key="1">
    <source>
        <dbReference type="EMBL" id="TVO79119.1"/>
    </source>
</evidence>
<dbReference type="Proteomes" id="UP000318349">
    <property type="component" value="Unassembled WGS sequence"/>
</dbReference>
<gene>
    <name evidence="1" type="ORF">FHP89_02715</name>
</gene>
<protein>
    <submittedName>
        <fullName evidence="1">OsmC family protein</fullName>
    </submittedName>
</protein>
<dbReference type="InterPro" id="IPR036102">
    <property type="entry name" value="OsmC/Ohrsf"/>
</dbReference>
<dbReference type="SUPFAM" id="SSF82784">
    <property type="entry name" value="OsmC-like"/>
    <property type="match status" value="1"/>
</dbReference>
<proteinExistence type="predicted"/>
<dbReference type="EMBL" id="VMNI01000003">
    <property type="protein sequence ID" value="TVO79119.1"/>
    <property type="molecule type" value="Genomic_DNA"/>
</dbReference>
<dbReference type="Gene3D" id="3.30.300.20">
    <property type="match status" value="1"/>
</dbReference>
<sequence>MVLQDIEAAICRAKAAFQRRPKVGISDDAPASARWVSGTRVLIRNANGMEVATDMPAELGGSGDQVSPGWLFRAGIASCATTSIVMAAACEGIILTNIEVDVGSRSDARGLLGMSESNGAPVYAGPFDVELRVTVAANGSTPAALKTLVESCLSHSPVPSALLTATPFSLHVTVAS</sequence>
<dbReference type="InterPro" id="IPR003718">
    <property type="entry name" value="OsmC/Ohr_fam"/>
</dbReference>
<dbReference type="InterPro" id="IPR052924">
    <property type="entry name" value="OsmC/Ohr_hydroprdx_reductase"/>
</dbReference>
<dbReference type="PANTHER" id="PTHR35368">
    <property type="entry name" value="HYDROPEROXIDE REDUCTASE"/>
    <property type="match status" value="1"/>
</dbReference>